<accession>A0A1Y2BAQ0</accession>
<reference evidence="9 10" key="1">
    <citation type="submission" date="2016-07" db="EMBL/GenBank/DDBJ databases">
        <title>Pervasive Adenine N6-methylation of Active Genes in Fungi.</title>
        <authorList>
            <consortium name="DOE Joint Genome Institute"/>
            <person name="Mondo S.J."/>
            <person name="Dannebaum R.O."/>
            <person name="Kuo R.C."/>
            <person name="Labutti K."/>
            <person name="Haridas S."/>
            <person name="Kuo A."/>
            <person name="Salamov A."/>
            <person name="Ahrendt S.R."/>
            <person name="Lipzen A."/>
            <person name="Sullivan W."/>
            <person name="Andreopoulos W.B."/>
            <person name="Clum A."/>
            <person name="Lindquist E."/>
            <person name="Daum C."/>
            <person name="Ramamoorthy G.K."/>
            <person name="Gryganskyi A."/>
            <person name="Culley D."/>
            <person name="Magnuson J.K."/>
            <person name="James T.Y."/>
            <person name="O'Malley M.A."/>
            <person name="Stajich J.E."/>
            <person name="Spatafora J.W."/>
            <person name="Visel A."/>
            <person name="Grigoriev I.V."/>
        </authorList>
    </citation>
    <scope>NUCLEOTIDE SEQUENCE [LARGE SCALE GENOMIC DNA]</scope>
    <source>
        <strain evidence="9 10">68-887.2</strain>
    </source>
</reference>
<keyword evidence="2" id="KW-0813">Transport</keyword>
<feature type="transmembrane region" description="Helical" evidence="7">
    <location>
        <begin position="118"/>
        <end position="139"/>
    </location>
</feature>
<evidence type="ECO:0000256" key="5">
    <source>
        <dbReference type="ARBA" id="ARBA00023136"/>
    </source>
</evidence>
<dbReference type="STRING" id="71784.A0A1Y2BAQ0"/>
<dbReference type="GO" id="GO:0015174">
    <property type="term" value="F:basic amino acid transmembrane transporter activity"/>
    <property type="evidence" value="ECO:0007669"/>
    <property type="project" value="TreeGrafter"/>
</dbReference>
<feature type="transmembrane region" description="Helical" evidence="7">
    <location>
        <begin position="181"/>
        <end position="199"/>
    </location>
</feature>
<comment type="caution">
    <text evidence="9">The sequence shown here is derived from an EMBL/GenBank/DDBJ whole genome shotgun (WGS) entry which is preliminary data.</text>
</comment>
<dbReference type="Proteomes" id="UP000193986">
    <property type="component" value="Unassembled WGS sequence"/>
</dbReference>
<feature type="transmembrane region" description="Helical" evidence="7">
    <location>
        <begin position="93"/>
        <end position="112"/>
    </location>
</feature>
<dbReference type="GO" id="GO:0000329">
    <property type="term" value="C:fungal-type vacuole membrane"/>
    <property type="evidence" value="ECO:0007669"/>
    <property type="project" value="TreeGrafter"/>
</dbReference>
<gene>
    <name evidence="9" type="ORF">BCR39DRAFT_493431</name>
</gene>
<keyword evidence="3 7" id="KW-0812">Transmembrane</keyword>
<feature type="transmembrane region" description="Helical" evidence="7">
    <location>
        <begin position="151"/>
        <end position="169"/>
    </location>
</feature>
<feature type="transmembrane region" description="Helical" evidence="7">
    <location>
        <begin position="347"/>
        <end position="365"/>
    </location>
</feature>
<keyword evidence="10" id="KW-1185">Reference proteome</keyword>
<dbReference type="SUPFAM" id="SSF103473">
    <property type="entry name" value="MFS general substrate transporter"/>
    <property type="match status" value="1"/>
</dbReference>
<proteinExistence type="predicted"/>
<keyword evidence="4 7" id="KW-1133">Transmembrane helix</keyword>
<evidence type="ECO:0000313" key="9">
    <source>
        <dbReference type="EMBL" id="ORY31766.1"/>
    </source>
</evidence>
<dbReference type="InterPro" id="IPR020846">
    <property type="entry name" value="MFS_dom"/>
</dbReference>
<dbReference type="OrthoDB" id="3437016at2759"/>
<evidence type="ECO:0000256" key="2">
    <source>
        <dbReference type="ARBA" id="ARBA00022448"/>
    </source>
</evidence>
<dbReference type="EMBL" id="MCFC01000013">
    <property type="protein sequence ID" value="ORY31766.1"/>
    <property type="molecule type" value="Genomic_DNA"/>
</dbReference>
<evidence type="ECO:0000259" key="8">
    <source>
        <dbReference type="PROSITE" id="PS50850"/>
    </source>
</evidence>
<dbReference type="Gene3D" id="1.20.1250.20">
    <property type="entry name" value="MFS general substrate transporter like domains"/>
    <property type="match status" value="1"/>
</dbReference>
<evidence type="ECO:0000256" key="4">
    <source>
        <dbReference type="ARBA" id="ARBA00022989"/>
    </source>
</evidence>
<name>A0A1Y2BAQ0_9TREE</name>
<dbReference type="InterPro" id="IPR011701">
    <property type="entry name" value="MFS"/>
</dbReference>
<dbReference type="InParanoid" id="A0A1Y2BAQ0"/>
<dbReference type="Pfam" id="PF07690">
    <property type="entry name" value="MFS_1"/>
    <property type="match status" value="1"/>
</dbReference>
<dbReference type="GO" id="GO:0012505">
    <property type="term" value="C:endomembrane system"/>
    <property type="evidence" value="ECO:0007669"/>
    <property type="project" value="UniProtKB-SubCell"/>
</dbReference>
<evidence type="ECO:0000313" key="10">
    <source>
        <dbReference type="Proteomes" id="UP000193986"/>
    </source>
</evidence>
<feature type="transmembrane region" description="Helical" evidence="7">
    <location>
        <begin position="312"/>
        <end position="332"/>
    </location>
</feature>
<comment type="subcellular location">
    <subcellularLocation>
        <location evidence="1">Endomembrane system</location>
        <topology evidence="1">Multi-pass membrane protein</topology>
    </subcellularLocation>
</comment>
<feature type="region of interest" description="Disordered" evidence="6">
    <location>
        <begin position="540"/>
        <end position="559"/>
    </location>
</feature>
<feature type="domain" description="Major facilitator superfamily (MFS) profile" evidence="8">
    <location>
        <begin position="28"/>
        <end position="534"/>
    </location>
</feature>
<organism evidence="9 10">
    <name type="scientific">Naematelia encephala</name>
    <dbReference type="NCBI Taxonomy" id="71784"/>
    <lineage>
        <taxon>Eukaryota</taxon>
        <taxon>Fungi</taxon>
        <taxon>Dikarya</taxon>
        <taxon>Basidiomycota</taxon>
        <taxon>Agaricomycotina</taxon>
        <taxon>Tremellomycetes</taxon>
        <taxon>Tremellales</taxon>
        <taxon>Naemateliaceae</taxon>
        <taxon>Naematelia</taxon>
    </lineage>
</organism>
<protein>
    <submittedName>
        <fullName evidence="9">Major facilitator superfamily domain-containing protein</fullName>
    </submittedName>
</protein>
<evidence type="ECO:0000256" key="1">
    <source>
        <dbReference type="ARBA" id="ARBA00004127"/>
    </source>
</evidence>
<evidence type="ECO:0000256" key="6">
    <source>
        <dbReference type="SAM" id="MobiDB-lite"/>
    </source>
</evidence>
<evidence type="ECO:0000256" key="3">
    <source>
        <dbReference type="ARBA" id="ARBA00022692"/>
    </source>
</evidence>
<feature type="transmembrane region" description="Helical" evidence="7">
    <location>
        <begin position="372"/>
        <end position="390"/>
    </location>
</feature>
<dbReference type="PANTHER" id="PTHR23501:SF191">
    <property type="entry name" value="VACUOLAR BASIC AMINO ACID TRANSPORTER 4"/>
    <property type="match status" value="1"/>
</dbReference>
<feature type="transmembrane region" description="Helical" evidence="7">
    <location>
        <begin position="62"/>
        <end position="81"/>
    </location>
</feature>
<feature type="transmembrane region" description="Helical" evidence="7">
    <location>
        <begin position="232"/>
        <end position="253"/>
    </location>
</feature>
<evidence type="ECO:0000256" key="7">
    <source>
        <dbReference type="SAM" id="Phobius"/>
    </source>
</evidence>
<feature type="transmembrane region" description="Helical" evidence="7">
    <location>
        <begin position="25"/>
        <end position="50"/>
    </location>
</feature>
<dbReference type="AlphaFoldDB" id="A0A1Y2BAQ0"/>
<feature type="transmembrane region" description="Helical" evidence="7">
    <location>
        <begin position="507"/>
        <end position="529"/>
    </location>
</feature>
<dbReference type="GO" id="GO:0005886">
    <property type="term" value="C:plasma membrane"/>
    <property type="evidence" value="ECO:0007669"/>
    <property type="project" value="TreeGrafter"/>
</dbReference>
<feature type="transmembrane region" description="Helical" evidence="7">
    <location>
        <begin position="273"/>
        <end position="291"/>
    </location>
</feature>
<dbReference type="InterPro" id="IPR036259">
    <property type="entry name" value="MFS_trans_sf"/>
</dbReference>
<feature type="transmembrane region" description="Helical" evidence="7">
    <location>
        <begin position="410"/>
        <end position="428"/>
    </location>
</feature>
<dbReference type="PANTHER" id="PTHR23501">
    <property type="entry name" value="MAJOR FACILITATOR SUPERFAMILY"/>
    <property type="match status" value="1"/>
</dbReference>
<sequence length="559" mass="59379">MTSIPDTSSSESRHYNLAGLSQKDFWILCMSMWSCSFLSAFDGTIVATLLGPISSSFLAANLASWLGTAYLLSVCCFTPIYGRLCNIIGRQAAMLIALGFFTLGNVMCAVAPSMHFLVAARAIAGIGGGGLTSVGSTIMSDLVPITHRGIFQGYANIAFGFGAGLGPPLGGLMSDGLGWRWAFFLQIPLLLLSAVLIYFKVRYTTNELSTSDSVDPIVTARRQTAREKLSRIDFLGCFLLAGFVGSSLFAVSLKTNSTSADACKWSDPVISGLFAASVVLFVIFVLVEAYYATEPVLPLELLTQRTPISVAINNLSLVMMVYGTMYTVPLYLTTVRLMTAAEAGKHLIPNSFFGPTGSLLAGLLVRHTGRYYWFTALGGCFAVISSSLLSTWNTGTPEYMLWTNLCPQSLAAGSVTTFTIVGLIADIGRDHVAVATGLSYVFRTIGQVLGVSLSGALTQTILQKELQRRITGEGAGDIIASIRKSSASIRLLPPDLQLSAVQSYQKAFHGVFSVSIVFAVVALLAGLGLKEVDLQGISGRQKVSEGPTGRAGASVGDEE</sequence>
<dbReference type="PROSITE" id="PS50850">
    <property type="entry name" value="MFS"/>
    <property type="match status" value="1"/>
</dbReference>
<dbReference type="FunCoup" id="A0A1Y2BAQ0">
    <property type="interactions" value="20"/>
</dbReference>
<keyword evidence="5 7" id="KW-0472">Membrane</keyword>